<gene>
    <name evidence="7" type="primary">dhaM</name>
    <name evidence="7" type="ORF">NDI76_08880</name>
</gene>
<keyword evidence="7" id="KW-0418">Kinase</keyword>
<comment type="caution">
    <text evidence="7">The sequence shown here is derived from an EMBL/GenBank/DDBJ whole genome shotgun (WGS) entry which is preliminary data.</text>
</comment>
<dbReference type="Proteomes" id="UP001257060">
    <property type="component" value="Unassembled WGS sequence"/>
</dbReference>
<evidence type="ECO:0000256" key="4">
    <source>
        <dbReference type="ARBA" id="ARBA00022679"/>
    </source>
</evidence>
<dbReference type="EMBL" id="JAMQOP010000001">
    <property type="protein sequence ID" value="MDS0298857.1"/>
    <property type="molecule type" value="Genomic_DNA"/>
</dbReference>
<dbReference type="InterPro" id="IPR039643">
    <property type="entry name" value="DhaM"/>
</dbReference>
<dbReference type="InterPro" id="IPR036662">
    <property type="entry name" value="PTS_EIIA_man-typ_sf"/>
</dbReference>
<comment type="catalytic activity">
    <reaction evidence="1">
        <text>dihydroxyacetone + phosphoenolpyruvate = dihydroxyacetone phosphate + pyruvate</text>
        <dbReference type="Rhea" id="RHEA:18381"/>
        <dbReference type="ChEBI" id="CHEBI:15361"/>
        <dbReference type="ChEBI" id="CHEBI:16016"/>
        <dbReference type="ChEBI" id="CHEBI:57642"/>
        <dbReference type="ChEBI" id="CHEBI:58702"/>
        <dbReference type="EC" id="2.7.1.121"/>
    </reaction>
</comment>
<dbReference type="PROSITE" id="PS51096">
    <property type="entry name" value="PTS_EIIA_TYPE_4"/>
    <property type="match status" value="1"/>
</dbReference>
<evidence type="ECO:0000256" key="3">
    <source>
        <dbReference type="ARBA" id="ARBA00012095"/>
    </source>
</evidence>
<proteinExistence type="predicted"/>
<reference evidence="7 8" key="1">
    <citation type="submission" date="2022-06" db="EMBL/GenBank/DDBJ databases">
        <title>Halogeometricum sp. a new haloarchaeum isolate from saline soil.</title>
        <authorList>
            <person name="Strakova D."/>
            <person name="Galisteo C."/>
            <person name="Sanchez-Porro C."/>
            <person name="Ventosa A."/>
        </authorList>
    </citation>
    <scope>NUCLEOTIDE SEQUENCE [LARGE SCALE GENOMIC DNA]</scope>
    <source>
        <strain evidence="7 8">S1BR25-6</strain>
    </source>
</reference>
<dbReference type="PANTHER" id="PTHR38594:SF1">
    <property type="entry name" value="PEP-DEPENDENT DIHYDROXYACETONE KINASE, PHOSPHORYL DONOR SUBUNIT DHAM"/>
    <property type="match status" value="1"/>
</dbReference>
<evidence type="ECO:0000313" key="7">
    <source>
        <dbReference type="EMBL" id="MDS0298857.1"/>
    </source>
</evidence>
<accession>A0ABU2GDI8</accession>
<evidence type="ECO:0000313" key="8">
    <source>
        <dbReference type="Proteomes" id="UP001257060"/>
    </source>
</evidence>
<feature type="domain" description="PTS EIIA type-4" evidence="6">
    <location>
        <begin position="1"/>
        <end position="131"/>
    </location>
</feature>
<dbReference type="SUPFAM" id="SSF53062">
    <property type="entry name" value="PTS system fructose IIA component-like"/>
    <property type="match status" value="1"/>
</dbReference>
<dbReference type="PANTHER" id="PTHR38594">
    <property type="entry name" value="PEP-DEPENDENT DIHYDROXYACETONE KINASE, PHOSPHORYL DONOR SUBUNIT DHAM"/>
    <property type="match status" value="1"/>
</dbReference>
<evidence type="ECO:0000256" key="1">
    <source>
        <dbReference type="ARBA" id="ARBA00001113"/>
    </source>
</evidence>
<evidence type="ECO:0000259" key="6">
    <source>
        <dbReference type="PROSITE" id="PS51096"/>
    </source>
</evidence>
<keyword evidence="4 7" id="KW-0808">Transferase</keyword>
<comment type="function">
    <text evidence="2">Component of the dihydroxyacetone kinase complex, which is responsible for the phosphoenolpyruvate (PEP)-dependent phosphorylation of dihydroxyacetone. DhaM serves as the phosphoryl donor. Is phosphorylated by phosphoenolpyruvate in an EI- and HPr-dependent reaction, and a phosphorelay system on histidine residues finally leads to phosphoryl transfer to DhaL and dihydroxyacetone.</text>
</comment>
<comment type="subunit">
    <text evidence="5">Homodimer. The dihydroxyacetone kinase complex is composed of a homodimer of DhaM, a homodimer of DhaK and the subunit DhaL.</text>
</comment>
<organism evidence="7 8">
    <name type="scientific">Halogeometricum salsisoli</name>
    <dbReference type="NCBI Taxonomy" id="2950536"/>
    <lineage>
        <taxon>Archaea</taxon>
        <taxon>Methanobacteriati</taxon>
        <taxon>Methanobacteriota</taxon>
        <taxon>Stenosarchaea group</taxon>
        <taxon>Halobacteria</taxon>
        <taxon>Halobacteriales</taxon>
        <taxon>Haloferacaceae</taxon>
        <taxon>Halogeometricum</taxon>
    </lineage>
</organism>
<sequence length="131" mass="13104">MIGLVVVSHSAKAAEGIRDIAAQMGGGDARIEPAGGDGDDGGEIGTNANRIGEAIDAADDGDGVVVLVDLGSAVMNTELALEMTDAEAVIADAPVLEGALNAAVEATSSKATLDSVVESAEDAREYHKLND</sequence>
<evidence type="ECO:0000256" key="2">
    <source>
        <dbReference type="ARBA" id="ARBA00002788"/>
    </source>
</evidence>
<dbReference type="Pfam" id="PF03610">
    <property type="entry name" value="EIIA-man"/>
    <property type="match status" value="1"/>
</dbReference>
<name>A0ABU2GDI8_9EURY</name>
<dbReference type="InterPro" id="IPR012844">
    <property type="entry name" value="DhaM_N"/>
</dbReference>
<dbReference type="NCBIfam" id="TIGR02364">
    <property type="entry name" value="dha_pts"/>
    <property type="match status" value="1"/>
</dbReference>
<dbReference type="InterPro" id="IPR004701">
    <property type="entry name" value="PTS_EIIA_man-typ"/>
</dbReference>
<dbReference type="GO" id="GO:0047324">
    <property type="term" value="F:phosphoenolpyruvate-glycerone phosphotransferase activity"/>
    <property type="evidence" value="ECO:0007669"/>
    <property type="project" value="UniProtKB-EC"/>
</dbReference>
<protein>
    <recommendedName>
        <fullName evidence="3">phosphoenolpyruvate--glycerone phosphotransferase</fullName>
        <ecNumber evidence="3">2.7.1.121</ecNumber>
    </recommendedName>
</protein>
<dbReference type="EC" id="2.7.1.121" evidence="3"/>
<evidence type="ECO:0000256" key="5">
    <source>
        <dbReference type="ARBA" id="ARBA00046577"/>
    </source>
</evidence>
<dbReference type="RefSeq" id="WP_310923652.1">
    <property type="nucleotide sequence ID" value="NZ_JAMQOP010000001.1"/>
</dbReference>
<dbReference type="Gene3D" id="3.40.50.510">
    <property type="entry name" value="Phosphotransferase system, mannose-type IIA component"/>
    <property type="match status" value="1"/>
</dbReference>
<keyword evidence="8" id="KW-1185">Reference proteome</keyword>